<organism evidence="6 7">
    <name type="scientific">Saccharothrix hoggarensis</name>
    <dbReference type="NCBI Taxonomy" id="913853"/>
    <lineage>
        <taxon>Bacteria</taxon>
        <taxon>Bacillati</taxon>
        <taxon>Actinomycetota</taxon>
        <taxon>Actinomycetes</taxon>
        <taxon>Pseudonocardiales</taxon>
        <taxon>Pseudonocardiaceae</taxon>
        <taxon>Saccharothrix</taxon>
    </lineage>
</organism>
<evidence type="ECO:0000259" key="5">
    <source>
        <dbReference type="Pfam" id="PF00149"/>
    </source>
</evidence>
<accession>A0ABW3R5P8</accession>
<feature type="domain" description="Calcineurin-like phosphoesterase" evidence="5">
    <location>
        <begin position="13"/>
        <end position="202"/>
    </location>
</feature>
<dbReference type="InterPro" id="IPR050884">
    <property type="entry name" value="CNP_phosphodiesterase-III"/>
</dbReference>
<dbReference type="PANTHER" id="PTHR42988:SF2">
    <property type="entry name" value="CYCLIC NUCLEOTIDE PHOSPHODIESTERASE CBUA0032-RELATED"/>
    <property type="match status" value="1"/>
</dbReference>
<keyword evidence="1" id="KW-0479">Metal-binding</keyword>
<evidence type="ECO:0000313" key="6">
    <source>
        <dbReference type="EMBL" id="MFD1152256.1"/>
    </source>
</evidence>
<keyword evidence="3" id="KW-0408">Iron</keyword>
<evidence type="ECO:0000256" key="1">
    <source>
        <dbReference type="ARBA" id="ARBA00022723"/>
    </source>
</evidence>
<evidence type="ECO:0000256" key="2">
    <source>
        <dbReference type="ARBA" id="ARBA00022801"/>
    </source>
</evidence>
<gene>
    <name evidence="6" type="ORF">ACFQ3T_34415</name>
</gene>
<dbReference type="EMBL" id="JBHTLK010000351">
    <property type="protein sequence ID" value="MFD1152256.1"/>
    <property type="molecule type" value="Genomic_DNA"/>
</dbReference>
<comment type="caution">
    <text evidence="6">The sequence shown here is derived from an EMBL/GenBank/DDBJ whole genome shotgun (WGS) entry which is preliminary data.</text>
</comment>
<protein>
    <submittedName>
        <fullName evidence="6">Phosphodiesterase</fullName>
    </submittedName>
</protein>
<dbReference type="InterPro" id="IPR026575">
    <property type="entry name" value="GpdQ/CpdA-like"/>
</dbReference>
<dbReference type="InterPro" id="IPR029052">
    <property type="entry name" value="Metallo-depent_PP-like"/>
</dbReference>
<keyword evidence="2" id="KW-0378">Hydrolase</keyword>
<proteinExistence type="inferred from homology"/>
<dbReference type="PANTHER" id="PTHR42988">
    <property type="entry name" value="PHOSPHOHYDROLASE"/>
    <property type="match status" value="1"/>
</dbReference>
<dbReference type="InterPro" id="IPR004843">
    <property type="entry name" value="Calcineurin-like_PHP"/>
</dbReference>
<dbReference type="RefSeq" id="WP_380729966.1">
    <property type="nucleotide sequence ID" value="NZ_JBHTLK010000351.1"/>
</dbReference>
<evidence type="ECO:0000256" key="4">
    <source>
        <dbReference type="ARBA" id="ARBA00025742"/>
    </source>
</evidence>
<reference evidence="7" key="1">
    <citation type="journal article" date="2019" name="Int. J. Syst. Evol. Microbiol.">
        <title>The Global Catalogue of Microorganisms (GCM) 10K type strain sequencing project: providing services to taxonomists for standard genome sequencing and annotation.</title>
        <authorList>
            <consortium name="The Broad Institute Genomics Platform"/>
            <consortium name="The Broad Institute Genome Sequencing Center for Infectious Disease"/>
            <person name="Wu L."/>
            <person name="Ma J."/>
        </authorList>
    </citation>
    <scope>NUCLEOTIDE SEQUENCE [LARGE SCALE GENOMIC DNA]</scope>
    <source>
        <strain evidence="7">CCUG 60214</strain>
    </source>
</reference>
<evidence type="ECO:0000313" key="7">
    <source>
        <dbReference type="Proteomes" id="UP001597168"/>
    </source>
</evidence>
<name>A0ABW3R5P8_9PSEU</name>
<dbReference type="SUPFAM" id="SSF56300">
    <property type="entry name" value="Metallo-dependent phosphatases"/>
    <property type="match status" value="1"/>
</dbReference>
<dbReference type="Gene3D" id="3.60.21.10">
    <property type="match status" value="1"/>
</dbReference>
<keyword evidence="7" id="KW-1185">Reference proteome</keyword>
<dbReference type="Proteomes" id="UP001597168">
    <property type="component" value="Unassembled WGS sequence"/>
</dbReference>
<dbReference type="CDD" id="cd07402">
    <property type="entry name" value="MPP_GpdQ"/>
    <property type="match status" value="1"/>
</dbReference>
<evidence type="ECO:0000256" key="3">
    <source>
        <dbReference type="ARBA" id="ARBA00023004"/>
    </source>
</evidence>
<sequence>MTAHEDLEPTVLIAHLSDPHLRTDALAAEPAASLRHALGRVLALDPRPDCVVITGDLTEHGDVDAYAQLRQVIGDFPLPLHLTTGNHDHPAALLEVFGGTSFLGGATSTHYAVAHPGFTVIALDSWQHGTPAGHVGDDQLSWLDDVLAQRPDVPAFVCLHHPPVEVGLPFLDGMRLDNGPALGAVLSRHHNVARVLAGHVHRVVSAPFAGTSVSVAPSTYRQTSLTLRADRQTGYLAEPTGFLLHVATGTGFATHTVPVSHAGALIGGF</sequence>
<comment type="similarity">
    <text evidence="4">Belongs to the cyclic nucleotide phosphodiesterase class-III family.</text>
</comment>
<dbReference type="Pfam" id="PF00149">
    <property type="entry name" value="Metallophos"/>
    <property type="match status" value="1"/>
</dbReference>